<dbReference type="InParanoid" id="A0A482XSW4"/>
<name>A0A482XSW4_LAOST</name>
<evidence type="ECO:0000313" key="1">
    <source>
        <dbReference type="EMBL" id="RZF49092.1"/>
    </source>
</evidence>
<dbReference type="Proteomes" id="UP000291343">
    <property type="component" value="Unassembled WGS sequence"/>
</dbReference>
<protein>
    <submittedName>
        <fullName evidence="1">Uncharacterized protein</fullName>
    </submittedName>
</protein>
<dbReference type="EMBL" id="QKKF02000377">
    <property type="protein sequence ID" value="RZF49092.1"/>
    <property type="molecule type" value="Genomic_DNA"/>
</dbReference>
<sequence>MSEMRDFATQTDIPYLSIMNSQVWNQHLNQIKFDLKQIVLLSETFDTIITGLSDKLFYDIFHTIEHDKSGNIFTSVTEKLDEINNRYSGFKTALMSLLRNYFNNRTAMFNDLDKTNSEFLNNFCRQSLDSDEIELIRSGDRIKHDMQMIVNVINSFEFNFNDDLAEHFHDILSFAVKTCKKRSILLMDKKGGLSQILFTMKEGMHLTNYTGDAAIEPTESDRSLQRLSSIDITHAQTAVYYNDLTEEERNVIMALKRRSEEMTIISKTMEMLRENSNSLLSIESLD</sequence>
<proteinExistence type="predicted"/>
<comment type="caution">
    <text evidence="1">The sequence shown here is derived from an EMBL/GenBank/DDBJ whole genome shotgun (WGS) entry which is preliminary data.</text>
</comment>
<dbReference type="AlphaFoldDB" id="A0A482XSW4"/>
<reference evidence="1 2" key="1">
    <citation type="journal article" date="2017" name="Gigascience">
        <title>Genome sequence of the small brown planthopper, Laodelphax striatellus.</title>
        <authorList>
            <person name="Zhu J."/>
            <person name="Jiang F."/>
            <person name="Wang X."/>
            <person name="Yang P."/>
            <person name="Bao Y."/>
            <person name="Zhao W."/>
            <person name="Wang W."/>
            <person name="Lu H."/>
            <person name="Wang Q."/>
            <person name="Cui N."/>
            <person name="Li J."/>
            <person name="Chen X."/>
            <person name="Luo L."/>
            <person name="Yu J."/>
            <person name="Kang L."/>
            <person name="Cui F."/>
        </authorList>
    </citation>
    <scope>NUCLEOTIDE SEQUENCE [LARGE SCALE GENOMIC DNA]</scope>
    <source>
        <strain evidence="1">Lst14</strain>
    </source>
</reference>
<accession>A0A482XSW4</accession>
<dbReference type="SMR" id="A0A482XSW4"/>
<gene>
    <name evidence="1" type="ORF">LSTR_LSTR008378</name>
</gene>
<keyword evidence="2" id="KW-1185">Reference proteome</keyword>
<evidence type="ECO:0000313" key="2">
    <source>
        <dbReference type="Proteomes" id="UP000291343"/>
    </source>
</evidence>
<organism evidence="1 2">
    <name type="scientific">Laodelphax striatellus</name>
    <name type="common">Small brown planthopper</name>
    <name type="synonym">Delphax striatella</name>
    <dbReference type="NCBI Taxonomy" id="195883"/>
    <lineage>
        <taxon>Eukaryota</taxon>
        <taxon>Metazoa</taxon>
        <taxon>Ecdysozoa</taxon>
        <taxon>Arthropoda</taxon>
        <taxon>Hexapoda</taxon>
        <taxon>Insecta</taxon>
        <taxon>Pterygota</taxon>
        <taxon>Neoptera</taxon>
        <taxon>Paraneoptera</taxon>
        <taxon>Hemiptera</taxon>
        <taxon>Auchenorrhyncha</taxon>
        <taxon>Fulgoroidea</taxon>
        <taxon>Delphacidae</taxon>
        <taxon>Criomorphinae</taxon>
        <taxon>Laodelphax</taxon>
    </lineage>
</organism>